<gene>
    <name evidence="2" type="ORF">ACFPQ5_20330</name>
</gene>
<feature type="region of interest" description="Disordered" evidence="1">
    <location>
        <begin position="307"/>
        <end position="351"/>
    </location>
</feature>
<comment type="caution">
    <text evidence="2">The sequence shown here is derived from an EMBL/GenBank/DDBJ whole genome shotgun (WGS) entry which is preliminary data.</text>
</comment>
<dbReference type="Proteomes" id="UP001596101">
    <property type="component" value="Unassembled WGS sequence"/>
</dbReference>
<proteinExistence type="predicted"/>
<feature type="compositionally biased region" description="Low complexity" evidence="1">
    <location>
        <begin position="58"/>
        <end position="71"/>
    </location>
</feature>
<sequence length="351" mass="38595">MDDTINHSEELENGTTTNVAEVAEQEAPATEAVESTATETKSTLRDAVLKAFEKTSGTEAEAAPVVAPTTEPAKEVDPITGRELEPIRAPSTMTPLLREKWGNVPREMQKFWVDRERNMQIKMQDTAEERKLAKEFQQAVAPYEAMFKQHNTNAVAHTKELLNLDHQLRSGTPAEKAQIIHSLITHFNPDVQTLVALAKGAPMQAAQPAQQAPNVQEVVRQEFAAREEAEQVAAAQREMAAFQADPKNEFFDDLKPIMLQAIQAGFIPDGPLNEVFRKAYDFAADQHQEIKQILAGRAAATAPVQAATQTAKPIQSVKPSLASGGRSTQSQARPKSLRDAVNMAYDKHTKD</sequence>
<evidence type="ECO:0000313" key="3">
    <source>
        <dbReference type="Proteomes" id="UP001596101"/>
    </source>
</evidence>
<feature type="region of interest" description="Disordered" evidence="1">
    <location>
        <begin position="1"/>
        <end position="42"/>
    </location>
</feature>
<reference evidence="3" key="1">
    <citation type="journal article" date="2019" name="Int. J. Syst. Evol. Microbiol.">
        <title>The Global Catalogue of Microorganisms (GCM) 10K type strain sequencing project: providing services to taxonomists for standard genome sequencing and annotation.</title>
        <authorList>
            <consortium name="The Broad Institute Genomics Platform"/>
            <consortium name="The Broad Institute Genome Sequencing Center for Infectious Disease"/>
            <person name="Wu L."/>
            <person name="Ma J."/>
        </authorList>
    </citation>
    <scope>NUCLEOTIDE SEQUENCE [LARGE SCALE GENOMIC DNA]</scope>
    <source>
        <strain evidence="3">CCUG 43111</strain>
    </source>
</reference>
<feature type="region of interest" description="Disordered" evidence="1">
    <location>
        <begin position="55"/>
        <end position="76"/>
    </location>
</feature>
<dbReference type="RefSeq" id="WP_379760199.1">
    <property type="nucleotide sequence ID" value="NZ_JBHSMR010000014.1"/>
</dbReference>
<protein>
    <submittedName>
        <fullName evidence="2">Uncharacterized protein</fullName>
    </submittedName>
</protein>
<organism evidence="2 3">
    <name type="scientific">Massilia suwonensis</name>
    <dbReference type="NCBI Taxonomy" id="648895"/>
    <lineage>
        <taxon>Bacteria</taxon>
        <taxon>Pseudomonadati</taxon>
        <taxon>Pseudomonadota</taxon>
        <taxon>Betaproteobacteria</taxon>
        <taxon>Burkholderiales</taxon>
        <taxon>Oxalobacteraceae</taxon>
        <taxon>Telluria group</taxon>
        <taxon>Massilia</taxon>
    </lineage>
</organism>
<name>A0ABW0MVB5_9BURK</name>
<evidence type="ECO:0000256" key="1">
    <source>
        <dbReference type="SAM" id="MobiDB-lite"/>
    </source>
</evidence>
<evidence type="ECO:0000313" key="2">
    <source>
        <dbReference type="EMBL" id="MFC5480556.1"/>
    </source>
</evidence>
<keyword evidence="3" id="KW-1185">Reference proteome</keyword>
<feature type="compositionally biased region" description="Basic and acidic residues" evidence="1">
    <location>
        <begin position="1"/>
        <end position="10"/>
    </location>
</feature>
<dbReference type="EMBL" id="JBHSMR010000014">
    <property type="protein sequence ID" value="MFC5480556.1"/>
    <property type="molecule type" value="Genomic_DNA"/>
</dbReference>
<accession>A0ABW0MVB5</accession>
<feature type="compositionally biased region" description="Low complexity" evidence="1">
    <location>
        <begin position="26"/>
        <end position="40"/>
    </location>
</feature>